<evidence type="ECO:0008006" key="3">
    <source>
        <dbReference type="Google" id="ProtNLM"/>
    </source>
</evidence>
<reference evidence="1 2" key="1">
    <citation type="submission" date="2015-08" db="EMBL/GenBank/DDBJ databases">
        <title>Genomes of Paenibacillus riograndensis.</title>
        <authorList>
            <person name="Sant'Anna F.H."/>
            <person name="Souza R."/>
            <person name="Ambrosini A."/>
            <person name="Bach E."/>
            <person name="Fernandes G."/>
            <person name="Balsanelli E."/>
            <person name="Baura V.A."/>
            <person name="Pedrosa F.O."/>
            <person name="Souza E.M."/>
            <person name="Passaglia L."/>
        </authorList>
    </citation>
    <scope>NUCLEOTIDE SEQUENCE [LARGE SCALE GENOMIC DNA]</scope>
    <source>
        <strain evidence="1 2">CAS34</strain>
    </source>
</reference>
<evidence type="ECO:0000313" key="1">
    <source>
        <dbReference type="EMBL" id="KWX71591.1"/>
    </source>
</evidence>
<dbReference type="AlphaFoldDB" id="A0A132TJW3"/>
<dbReference type="EMBL" id="LIRB01000146">
    <property type="protein sequence ID" value="KWX71591.1"/>
    <property type="molecule type" value="Genomic_DNA"/>
</dbReference>
<evidence type="ECO:0000313" key="2">
    <source>
        <dbReference type="Proteomes" id="UP000070475"/>
    </source>
</evidence>
<name>A0A132TJW3_9BACL</name>
<accession>A0A132TJW3</accession>
<dbReference type="RefSeq" id="WP_060862907.1">
    <property type="nucleotide sequence ID" value="NZ_LIRB01000146.1"/>
</dbReference>
<gene>
    <name evidence="1" type="ORF">AMQ84_27085</name>
</gene>
<proteinExistence type="predicted"/>
<dbReference type="OrthoDB" id="2666929at2"/>
<organism evidence="1 2">
    <name type="scientific">Paenibacillus riograndensis</name>
    <dbReference type="NCBI Taxonomy" id="483937"/>
    <lineage>
        <taxon>Bacteria</taxon>
        <taxon>Bacillati</taxon>
        <taxon>Bacillota</taxon>
        <taxon>Bacilli</taxon>
        <taxon>Bacillales</taxon>
        <taxon>Paenibacillaceae</taxon>
        <taxon>Paenibacillus</taxon>
        <taxon>Paenibacillus sonchi group</taxon>
    </lineage>
</organism>
<protein>
    <recommendedName>
        <fullName evidence="3">Phage ABA sandwich domain-containing protein</fullName>
    </recommendedName>
</protein>
<keyword evidence="2" id="KW-1185">Reference proteome</keyword>
<dbReference type="PATRIC" id="fig|483937.3.peg.4245"/>
<sequence length="110" mass="12657">MTQVKEWSNAELNRRLALLMGYTEDKCYPGRVVKGNVVTTPKDYCTDPAASLEVQEKAIEDDFEGYVYNLNEIKYRGYEAMTFKIISEMLTATPRERAEAAYMVLSQVRE</sequence>
<dbReference type="Proteomes" id="UP000070475">
    <property type="component" value="Unassembled WGS sequence"/>
</dbReference>
<comment type="caution">
    <text evidence="1">The sequence shown here is derived from an EMBL/GenBank/DDBJ whole genome shotgun (WGS) entry which is preliminary data.</text>
</comment>